<keyword evidence="1" id="KW-0175">Coiled coil</keyword>
<name>A0A5C4RZ35_PROVB</name>
<dbReference type="EMBL" id="VDCI01000006">
    <property type="protein sequence ID" value="TNJ36390.1"/>
    <property type="molecule type" value="Genomic_DNA"/>
</dbReference>
<comment type="caution">
    <text evidence="2">The sequence shown here is derived from an EMBL/GenBank/DDBJ whole genome shotgun (WGS) entry which is preliminary data.</text>
</comment>
<accession>A0A5C4RZ35</accession>
<gene>
    <name evidence="2" type="ORF">FGF68_07945</name>
</gene>
<keyword evidence="3" id="KW-1185">Reference proteome</keyword>
<reference evidence="2 3" key="1">
    <citation type="submission" date="2019-05" db="EMBL/GenBank/DDBJ databases">
        <title>Draft Whole-Genome sequence of the green sulfur bacterium Prosthecochloris vibrioformis DSM 260.</title>
        <authorList>
            <person name="Meyer T.E."/>
            <person name="Kyndt J.A."/>
        </authorList>
    </citation>
    <scope>NUCLEOTIDE SEQUENCE [LARGE SCALE GENOMIC DNA]</scope>
    <source>
        <strain evidence="2 3">DSM 260</strain>
    </source>
</reference>
<evidence type="ECO:0000313" key="2">
    <source>
        <dbReference type="EMBL" id="TNJ36390.1"/>
    </source>
</evidence>
<dbReference type="RefSeq" id="WP_139626711.1">
    <property type="nucleotide sequence ID" value="NZ_VDCI01000006.1"/>
</dbReference>
<sequence length="76" mass="8683">MAEKQPATLKVNGTEYNVDNLSKEAKEQLVNLRFAETEVRRLQAQLAMAQTARNAYQQALMMQLPKKEEAEVSEEE</sequence>
<feature type="coiled-coil region" evidence="1">
    <location>
        <begin position="18"/>
        <end position="59"/>
    </location>
</feature>
<dbReference type="Proteomes" id="UP000309544">
    <property type="component" value="Unassembled WGS sequence"/>
</dbReference>
<organism evidence="2 3">
    <name type="scientific">Prosthecochloris vibrioformis</name>
    <name type="common">Chlorobium vibrioforme</name>
    <dbReference type="NCBI Taxonomy" id="1098"/>
    <lineage>
        <taxon>Bacteria</taxon>
        <taxon>Pseudomonadati</taxon>
        <taxon>Chlorobiota</taxon>
        <taxon>Chlorobiia</taxon>
        <taxon>Chlorobiales</taxon>
        <taxon>Chlorobiaceae</taxon>
        <taxon>Prosthecochloris</taxon>
    </lineage>
</organism>
<evidence type="ECO:0000313" key="3">
    <source>
        <dbReference type="Proteomes" id="UP000309544"/>
    </source>
</evidence>
<evidence type="ECO:0000256" key="1">
    <source>
        <dbReference type="SAM" id="Coils"/>
    </source>
</evidence>
<dbReference type="AlphaFoldDB" id="A0A5C4RZ35"/>
<proteinExistence type="predicted"/>
<protein>
    <submittedName>
        <fullName evidence="2">Uncharacterized protein</fullName>
    </submittedName>
</protein>